<gene>
    <name evidence="2" type="ORF">CFX0092_A1349</name>
</gene>
<evidence type="ECO:0000313" key="3">
    <source>
        <dbReference type="Proteomes" id="UP000215027"/>
    </source>
</evidence>
<protein>
    <recommendedName>
        <fullName evidence="4">DUF4386 family protein</fullName>
    </recommendedName>
</protein>
<dbReference type="EMBL" id="LN890655">
    <property type="protein sequence ID" value="CUS03227.2"/>
    <property type="molecule type" value="Genomic_DNA"/>
</dbReference>
<sequence>MTVSTKKEIAHPAKTPQAAAAAGIAFAALFALGVTFVRLGVDGLSSGEGLNGATQSRLTWAMALMPFAGIAFLWFLGVVRHHLGEYEDQFFATVSLGSGLLFVAMSFIAFAIAGGMMTASGSGGQLSAEAYTLNRAIIYQVFNVYALKMAGVFMFSLGTLWRKTGTMPRSLTLVTYVLALIMLVSLSRNLWLALLFPAWVLLISVFILASGLRRHDVADVDSVAAPATG</sequence>
<name>A0A170PFJ2_9CHLR</name>
<dbReference type="RefSeq" id="WP_095042752.1">
    <property type="nucleotide sequence ID" value="NZ_LN890655.1"/>
</dbReference>
<evidence type="ECO:0000256" key="1">
    <source>
        <dbReference type="SAM" id="Phobius"/>
    </source>
</evidence>
<feature type="transmembrane region" description="Helical" evidence="1">
    <location>
        <begin position="170"/>
        <end position="186"/>
    </location>
</feature>
<dbReference type="KEGG" id="pbf:CFX0092_A1349"/>
<feature type="transmembrane region" description="Helical" evidence="1">
    <location>
        <begin position="192"/>
        <end position="212"/>
    </location>
</feature>
<feature type="transmembrane region" description="Helical" evidence="1">
    <location>
        <begin position="60"/>
        <end position="79"/>
    </location>
</feature>
<dbReference type="Proteomes" id="UP000215027">
    <property type="component" value="Chromosome I"/>
</dbReference>
<keyword evidence="1" id="KW-0472">Membrane</keyword>
<proteinExistence type="predicted"/>
<feature type="transmembrane region" description="Helical" evidence="1">
    <location>
        <begin position="91"/>
        <end position="117"/>
    </location>
</feature>
<keyword evidence="3" id="KW-1185">Reference proteome</keyword>
<keyword evidence="1" id="KW-1133">Transmembrane helix</keyword>
<feature type="transmembrane region" description="Helical" evidence="1">
    <location>
        <begin position="20"/>
        <end position="40"/>
    </location>
</feature>
<accession>A0A170PFJ2</accession>
<evidence type="ECO:0008006" key="4">
    <source>
        <dbReference type="Google" id="ProtNLM"/>
    </source>
</evidence>
<keyword evidence="1" id="KW-0812">Transmembrane</keyword>
<organism evidence="2 3">
    <name type="scientific">Candidatus Promineifilum breve</name>
    <dbReference type="NCBI Taxonomy" id="1806508"/>
    <lineage>
        <taxon>Bacteria</taxon>
        <taxon>Bacillati</taxon>
        <taxon>Chloroflexota</taxon>
        <taxon>Ardenticatenia</taxon>
        <taxon>Candidatus Promineifilales</taxon>
        <taxon>Candidatus Promineifilaceae</taxon>
        <taxon>Candidatus Promineifilum</taxon>
    </lineage>
</organism>
<reference evidence="2" key="1">
    <citation type="submission" date="2016-01" db="EMBL/GenBank/DDBJ databases">
        <authorList>
            <person name="Mcilroy J.S."/>
            <person name="Karst M S."/>
            <person name="Albertsen M."/>
        </authorList>
    </citation>
    <scope>NUCLEOTIDE SEQUENCE</scope>
    <source>
        <strain evidence="2">Cfx-K</strain>
    </source>
</reference>
<dbReference type="OrthoDB" id="3381134at2"/>
<dbReference type="AlphaFoldDB" id="A0A170PFJ2"/>
<feature type="transmembrane region" description="Helical" evidence="1">
    <location>
        <begin position="137"/>
        <end position="158"/>
    </location>
</feature>
<evidence type="ECO:0000313" key="2">
    <source>
        <dbReference type="EMBL" id="CUS03227.2"/>
    </source>
</evidence>